<feature type="disulfide bond" evidence="8">
    <location>
        <begin position="429"/>
        <end position="436"/>
    </location>
</feature>
<dbReference type="Proteomes" id="UP000001554">
    <property type="component" value="Chromosome 1"/>
</dbReference>
<dbReference type="GO" id="GO:0008201">
    <property type="term" value="F:heparin binding"/>
    <property type="evidence" value="ECO:0000318"/>
    <property type="project" value="GO_Central"/>
</dbReference>
<proteinExistence type="predicted"/>
<dbReference type="SMART" id="SM00054">
    <property type="entry name" value="EFh"/>
    <property type="match status" value="3"/>
</dbReference>
<dbReference type="InterPro" id="IPR051950">
    <property type="entry name" value="Dev_reg/Prot_inhib"/>
</dbReference>
<evidence type="ECO:0000313" key="14">
    <source>
        <dbReference type="Proteomes" id="UP000001554"/>
    </source>
</evidence>
<dbReference type="PROSITE" id="PS50222">
    <property type="entry name" value="EF_HAND_2"/>
    <property type="match status" value="2"/>
</dbReference>
<feature type="compositionally biased region" description="Low complexity" evidence="9">
    <location>
        <begin position="605"/>
        <end position="616"/>
    </location>
</feature>
<keyword evidence="5" id="KW-0106">Calcium</keyword>
<dbReference type="AlphaFoldDB" id="A0A9J7KWJ5"/>
<dbReference type="InterPro" id="IPR011992">
    <property type="entry name" value="EF-hand-dom_pair"/>
</dbReference>
<dbReference type="GO" id="GO:0050840">
    <property type="term" value="F:extracellular matrix binding"/>
    <property type="evidence" value="ECO:0000318"/>
    <property type="project" value="GO_Central"/>
</dbReference>
<dbReference type="Pfam" id="PF00086">
    <property type="entry name" value="Thyroglobulin_1"/>
    <property type="match status" value="2"/>
</dbReference>
<dbReference type="PANTHER" id="PTHR12352">
    <property type="entry name" value="SECRETED MODULAR CALCIUM-BINDING PROTEIN"/>
    <property type="match status" value="1"/>
</dbReference>
<dbReference type="CDD" id="cd16234">
    <property type="entry name" value="EFh_SPARC_SMOC"/>
    <property type="match status" value="1"/>
</dbReference>
<dbReference type="GO" id="GO:0030198">
    <property type="term" value="P:extracellular matrix organization"/>
    <property type="evidence" value="ECO:0000318"/>
    <property type="project" value="GO_Central"/>
</dbReference>
<dbReference type="InterPro" id="IPR018247">
    <property type="entry name" value="EF_Hand_1_Ca_BS"/>
</dbReference>
<name>A0A9J7KWJ5_BRAFL</name>
<dbReference type="Gene3D" id="1.10.238.10">
    <property type="entry name" value="EF-hand"/>
    <property type="match status" value="2"/>
</dbReference>
<feature type="region of interest" description="Disordered" evidence="9">
    <location>
        <begin position="164"/>
        <end position="216"/>
    </location>
</feature>
<dbReference type="InterPro" id="IPR019577">
    <property type="entry name" value="SPARC/Testican_Ca-bd-dom"/>
</dbReference>
<feature type="domain" description="EF-hand" evidence="11">
    <location>
        <begin position="533"/>
        <end position="568"/>
    </location>
</feature>
<dbReference type="InterPro" id="IPR002048">
    <property type="entry name" value="EF_hand_dom"/>
</dbReference>
<organism evidence="14 15">
    <name type="scientific">Branchiostoma floridae</name>
    <name type="common">Florida lancelet</name>
    <name type="synonym">Amphioxus</name>
    <dbReference type="NCBI Taxonomy" id="7739"/>
    <lineage>
        <taxon>Eukaryota</taxon>
        <taxon>Metazoa</taxon>
        <taxon>Chordata</taxon>
        <taxon>Cephalochordata</taxon>
        <taxon>Leptocardii</taxon>
        <taxon>Amphioxiformes</taxon>
        <taxon>Branchiostomatidae</taxon>
        <taxon>Branchiostoma</taxon>
    </lineage>
</organism>
<feature type="domain" description="Thyroglobulin type-1" evidence="12">
    <location>
        <begin position="390"/>
        <end position="459"/>
    </location>
</feature>
<evidence type="ECO:0000256" key="7">
    <source>
        <dbReference type="ARBA" id="ARBA00023180"/>
    </source>
</evidence>
<feature type="disulfide bond" evidence="8">
    <location>
        <begin position="146"/>
        <end position="166"/>
    </location>
</feature>
<evidence type="ECO:0000259" key="13">
    <source>
        <dbReference type="PROSITE" id="PS51465"/>
    </source>
</evidence>
<keyword evidence="6 8" id="KW-1015">Disulfide bond</keyword>
<reference evidence="14" key="1">
    <citation type="journal article" date="2020" name="Nat. Ecol. Evol.">
        <title>Deeply conserved synteny resolves early events in vertebrate evolution.</title>
        <authorList>
            <person name="Simakov O."/>
            <person name="Marletaz F."/>
            <person name="Yue J.X."/>
            <person name="O'Connell B."/>
            <person name="Jenkins J."/>
            <person name="Brandt A."/>
            <person name="Calef R."/>
            <person name="Tung C.H."/>
            <person name="Huang T.K."/>
            <person name="Schmutz J."/>
            <person name="Satoh N."/>
            <person name="Yu J.K."/>
            <person name="Putnam N.H."/>
            <person name="Green R.E."/>
            <person name="Rokhsar D.S."/>
        </authorList>
    </citation>
    <scope>NUCLEOTIDE SEQUENCE [LARGE SCALE GENOMIC DNA]</scope>
    <source>
        <strain evidence="14">S238N-H82</strain>
    </source>
</reference>
<feature type="compositionally biased region" description="Basic and acidic residues" evidence="9">
    <location>
        <begin position="175"/>
        <end position="188"/>
    </location>
</feature>
<feature type="domain" description="Kazal-like" evidence="13">
    <location>
        <begin position="46"/>
        <end position="99"/>
    </location>
</feature>
<feature type="region of interest" description="Disordered" evidence="9">
    <location>
        <begin position="603"/>
        <end position="628"/>
    </location>
</feature>
<accession>A0A9J7KWJ5</accession>
<dbReference type="InterPro" id="IPR036058">
    <property type="entry name" value="Kazal_dom_sf"/>
</dbReference>
<dbReference type="PANTHER" id="PTHR12352:SF30">
    <property type="entry name" value="FI05255P"/>
    <property type="match status" value="1"/>
</dbReference>
<dbReference type="GO" id="GO:0005615">
    <property type="term" value="C:extracellular space"/>
    <property type="evidence" value="ECO:0000318"/>
    <property type="project" value="GO_Central"/>
</dbReference>
<keyword evidence="4" id="KW-0677">Repeat</keyword>
<dbReference type="KEGG" id="bfo:118412270"/>
<feature type="domain" description="Thyroglobulin type-1" evidence="12">
    <location>
        <begin position="100"/>
        <end position="166"/>
    </location>
</feature>
<evidence type="ECO:0000256" key="3">
    <source>
        <dbReference type="ARBA" id="ARBA00022729"/>
    </source>
</evidence>
<evidence type="ECO:0000256" key="5">
    <source>
        <dbReference type="ARBA" id="ARBA00022837"/>
    </source>
</evidence>
<dbReference type="InterPro" id="IPR036857">
    <property type="entry name" value="Thyroglobulin_1_sf"/>
</dbReference>
<dbReference type="Pfam" id="PF10591">
    <property type="entry name" value="SPARC_Ca_bdg"/>
    <property type="match status" value="2"/>
</dbReference>
<evidence type="ECO:0000256" key="10">
    <source>
        <dbReference type="SAM" id="SignalP"/>
    </source>
</evidence>
<sequence length="638" mass="71634">MILRFVLVHLAVLTWVLATNTAGAMAGDTEGEGTVQQDMHLLIGDLDEHQECNYDCTLEMKRTVCGTDGRTYNSRCEMQRARCQTGRSIEVQHRGKCKDAGRCHRERSHAQELDRRPMVGIFIPECNEDGSYAEVQCHTSTGYCWCVTRDGKPVPNSSVRYQTPTCSGMGQGTFEEFKEPRQGRDGRQRRPTRGRKGSKEQTVPVSPAGCGTEERGEFNDNLIDYFESEYNRLPTPLPGASALDILPFPTQQAPLNLDSSASKERRVLDWKFSQLDSDNDGELDRKELKLLRRTVKKAVRPRACARTFTKYCDMDKSKKVSKKEWSVCLGVPDIPFHLFLTLNAEDHTTAPTRDLQPAPQVMDAAAPALSNKQITKRQPTVSNRTAAALVKGCELDRQKALDDQRRSPPGTGLYIPECNPDGSYKSEQCHKDTGYCWCVVRSTGRPIPGTSTQHSMPDCEGAEGMMLKPEVSDPMSVERKPVTPLPPREFKECPGAAKDRFNTVLLDALSTDMVEAAPDTTGRIPEPDPTHSLEERVVRWYFSVLDKNSNGEVNKREIKVLRQYVRNKTRPKKCSRNFIDYCDANQDQILTLDEFLRCTIEKDNTNSTSNPASANSGRRRGPNPFSEYGQWTFSQLAG</sequence>
<evidence type="ECO:0000313" key="15">
    <source>
        <dbReference type="RefSeq" id="XP_035670904.1"/>
    </source>
</evidence>
<dbReference type="SUPFAM" id="SSF47473">
    <property type="entry name" value="EF-hand"/>
    <property type="match status" value="2"/>
</dbReference>
<dbReference type="GO" id="GO:0005509">
    <property type="term" value="F:calcium ion binding"/>
    <property type="evidence" value="ECO:0007669"/>
    <property type="project" value="InterPro"/>
</dbReference>
<feature type="region of interest" description="Disordered" evidence="9">
    <location>
        <begin position="471"/>
        <end position="493"/>
    </location>
</feature>
<gene>
    <name evidence="15" type="primary">LOC118412270</name>
</gene>
<feature type="chain" id="PRO_5039933935" evidence="10">
    <location>
        <begin position="19"/>
        <end position="638"/>
    </location>
</feature>
<dbReference type="InterPro" id="IPR002350">
    <property type="entry name" value="Kazal_dom"/>
</dbReference>
<dbReference type="OrthoDB" id="5986054at2759"/>
<evidence type="ECO:0000256" key="6">
    <source>
        <dbReference type="ARBA" id="ARBA00023157"/>
    </source>
</evidence>
<keyword evidence="2" id="KW-0964">Secreted</keyword>
<evidence type="ECO:0000256" key="2">
    <source>
        <dbReference type="ARBA" id="ARBA00022525"/>
    </source>
</evidence>
<dbReference type="SUPFAM" id="SSF100895">
    <property type="entry name" value="Kazal-type serine protease inhibitors"/>
    <property type="match status" value="1"/>
</dbReference>
<reference evidence="15" key="2">
    <citation type="submission" date="2025-08" db="UniProtKB">
        <authorList>
            <consortium name="RefSeq"/>
        </authorList>
    </citation>
    <scope>IDENTIFICATION</scope>
    <source>
        <strain evidence="15">S238N-H82</strain>
        <tissue evidence="15">Testes</tissue>
    </source>
</reference>
<dbReference type="PROSITE" id="PS51465">
    <property type="entry name" value="KAZAL_2"/>
    <property type="match status" value="1"/>
</dbReference>
<dbReference type="GeneID" id="118412270"/>
<keyword evidence="14" id="KW-1185">Reference proteome</keyword>
<evidence type="ECO:0000259" key="12">
    <source>
        <dbReference type="PROSITE" id="PS51162"/>
    </source>
</evidence>
<comment type="caution">
    <text evidence="8">Lacks conserved residue(s) required for the propagation of feature annotation.</text>
</comment>
<dbReference type="PROSITE" id="PS00018">
    <property type="entry name" value="EF_HAND_1"/>
    <property type="match status" value="4"/>
</dbReference>
<dbReference type="SMART" id="SM00280">
    <property type="entry name" value="KAZAL"/>
    <property type="match status" value="1"/>
</dbReference>
<evidence type="ECO:0000259" key="11">
    <source>
        <dbReference type="PROSITE" id="PS50222"/>
    </source>
</evidence>
<dbReference type="RefSeq" id="XP_035670904.1">
    <property type="nucleotide sequence ID" value="XM_035815011.1"/>
</dbReference>
<dbReference type="Gene3D" id="3.30.60.30">
    <property type="match status" value="1"/>
</dbReference>
<dbReference type="CDD" id="cd00104">
    <property type="entry name" value="KAZAL_FS"/>
    <property type="match status" value="1"/>
</dbReference>
<dbReference type="GO" id="GO:0005604">
    <property type="term" value="C:basement membrane"/>
    <property type="evidence" value="ECO:0000318"/>
    <property type="project" value="GO_Central"/>
</dbReference>
<evidence type="ECO:0000256" key="9">
    <source>
        <dbReference type="SAM" id="MobiDB-lite"/>
    </source>
</evidence>
<protein>
    <submittedName>
        <fullName evidence="15">SPARC-related modular calcium-binding protein 1-like isoform X1</fullName>
    </submittedName>
</protein>
<dbReference type="SUPFAM" id="SSF57610">
    <property type="entry name" value="Thyroglobulin type-1 domain"/>
    <property type="match status" value="2"/>
</dbReference>
<feature type="disulfide bond" evidence="8">
    <location>
        <begin position="137"/>
        <end position="144"/>
    </location>
</feature>
<feature type="signal peptide" evidence="10">
    <location>
        <begin position="1"/>
        <end position="18"/>
    </location>
</feature>
<dbReference type="Gene3D" id="4.10.800.10">
    <property type="entry name" value="Thyroglobulin type-1"/>
    <property type="match status" value="2"/>
</dbReference>
<dbReference type="PROSITE" id="PS00484">
    <property type="entry name" value="THYROGLOBULIN_1_1"/>
    <property type="match status" value="2"/>
</dbReference>
<dbReference type="FunFam" id="4.10.800.10:FF:000004">
    <property type="entry name" value="SPARC-related modular calcium-binding protein 1"/>
    <property type="match status" value="2"/>
</dbReference>
<evidence type="ECO:0000256" key="1">
    <source>
        <dbReference type="ARBA" id="ARBA00004613"/>
    </source>
</evidence>
<dbReference type="CDD" id="cd00191">
    <property type="entry name" value="TY"/>
    <property type="match status" value="2"/>
</dbReference>
<keyword evidence="7" id="KW-0325">Glycoprotein</keyword>
<evidence type="ECO:0000256" key="8">
    <source>
        <dbReference type="PROSITE-ProRule" id="PRU00500"/>
    </source>
</evidence>
<dbReference type="SMART" id="SM00211">
    <property type="entry name" value="TY"/>
    <property type="match status" value="2"/>
</dbReference>
<dbReference type="InterPro" id="IPR000716">
    <property type="entry name" value="Thyroglobulin_1"/>
</dbReference>
<keyword evidence="3 10" id="KW-0732">Signal</keyword>
<feature type="domain" description="EF-hand" evidence="11">
    <location>
        <begin position="263"/>
        <end position="298"/>
    </location>
</feature>
<dbReference type="PROSITE" id="PS51162">
    <property type="entry name" value="THYROGLOBULIN_1_2"/>
    <property type="match status" value="2"/>
</dbReference>
<dbReference type="Pfam" id="PF07648">
    <property type="entry name" value="Kazal_2"/>
    <property type="match status" value="1"/>
</dbReference>
<dbReference type="OMA" id="KRMGPNP"/>
<evidence type="ECO:0000256" key="4">
    <source>
        <dbReference type="ARBA" id="ARBA00022737"/>
    </source>
</evidence>
<comment type="subcellular location">
    <subcellularLocation>
        <location evidence="1">Secreted</location>
    </subcellularLocation>
</comment>